<sequence>MSKAELKEISSFAVETCLEAGKSILELYKDTEISTKYKSDNTPLTEAD</sequence>
<dbReference type="Gene3D" id="3.30.540.10">
    <property type="entry name" value="Fructose-1,6-Bisphosphatase, subunit A, domain 1"/>
    <property type="match status" value="1"/>
</dbReference>
<dbReference type="AlphaFoldDB" id="A0A381Z5R8"/>
<accession>A0A381Z5R8</accession>
<feature type="non-terminal residue" evidence="1">
    <location>
        <position position="48"/>
    </location>
</feature>
<dbReference type="EMBL" id="UINC01020052">
    <property type="protein sequence ID" value="SVA84588.1"/>
    <property type="molecule type" value="Genomic_DNA"/>
</dbReference>
<proteinExistence type="predicted"/>
<evidence type="ECO:0008006" key="2">
    <source>
        <dbReference type="Google" id="ProtNLM"/>
    </source>
</evidence>
<evidence type="ECO:0000313" key="1">
    <source>
        <dbReference type="EMBL" id="SVA84588.1"/>
    </source>
</evidence>
<reference evidence="1" key="1">
    <citation type="submission" date="2018-05" db="EMBL/GenBank/DDBJ databases">
        <authorList>
            <person name="Lanie J.A."/>
            <person name="Ng W.-L."/>
            <person name="Kazmierczak K.M."/>
            <person name="Andrzejewski T.M."/>
            <person name="Davidsen T.M."/>
            <person name="Wayne K.J."/>
            <person name="Tettelin H."/>
            <person name="Glass J.I."/>
            <person name="Rusch D."/>
            <person name="Podicherti R."/>
            <person name="Tsui H.-C.T."/>
            <person name="Winkler M.E."/>
        </authorList>
    </citation>
    <scope>NUCLEOTIDE SEQUENCE</scope>
</reference>
<organism evidence="1">
    <name type="scientific">marine metagenome</name>
    <dbReference type="NCBI Taxonomy" id="408172"/>
    <lineage>
        <taxon>unclassified sequences</taxon>
        <taxon>metagenomes</taxon>
        <taxon>ecological metagenomes</taxon>
    </lineage>
</organism>
<name>A0A381Z5R8_9ZZZZ</name>
<dbReference type="SUPFAM" id="SSF56655">
    <property type="entry name" value="Carbohydrate phosphatase"/>
    <property type="match status" value="1"/>
</dbReference>
<protein>
    <recommendedName>
        <fullName evidence="2">3'(2'),5'-bisphosphate nucleotidase CysQ</fullName>
    </recommendedName>
</protein>
<gene>
    <name evidence="1" type="ORF">METZ01_LOCUS137442</name>
</gene>